<dbReference type="AlphaFoldDB" id="A0A3M9M9M3"/>
<keyword evidence="2" id="KW-0812">Transmembrane</keyword>
<organism evidence="3 4">
    <name type="scientific">Flexivirga caeni</name>
    <dbReference type="NCBI Taxonomy" id="2294115"/>
    <lineage>
        <taxon>Bacteria</taxon>
        <taxon>Bacillati</taxon>
        <taxon>Actinomycetota</taxon>
        <taxon>Actinomycetes</taxon>
        <taxon>Micrococcales</taxon>
        <taxon>Dermacoccaceae</taxon>
        <taxon>Flexivirga</taxon>
    </lineage>
</organism>
<feature type="transmembrane region" description="Helical" evidence="2">
    <location>
        <begin position="237"/>
        <end position="258"/>
    </location>
</feature>
<evidence type="ECO:0000313" key="3">
    <source>
        <dbReference type="EMBL" id="RNI22196.1"/>
    </source>
</evidence>
<dbReference type="Proteomes" id="UP000271678">
    <property type="component" value="Unassembled WGS sequence"/>
</dbReference>
<feature type="transmembrane region" description="Helical" evidence="2">
    <location>
        <begin position="205"/>
        <end position="225"/>
    </location>
</feature>
<evidence type="ECO:0000256" key="1">
    <source>
        <dbReference type="SAM" id="MobiDB-lite"/>
    </source>
</evidence>
<dbReference type="OrthoDB" id="4872204at2"/>
<gene>
    <name evidence="3" type="ORF">EFY87_09465</name>
</gene>
<feature type="transmembrane region" description="Helical" evidence="2">
    <location>
        <begin position="336"/>
        <end position="356"/>
    </location>
</feature>
<feature type="transmembrane region" description="Helical" evidence="2">
    <location>
        <begin position="300"/>
        <end position="324"/>
    </location>
</feature>
<feature type="transmembrane region" description="Helical" evidence="2">
    <location>
        <begin position="26"/>
        <end position="54"/>
    </location>
</feature>
<keyword evidence="2" id="KW-0472">Membrane</keyword>
<evidence type="ECO:0000313" key="4">
    <source>
        <dbReference type="Proteomes" id="UP000271678"/>
    </source>
</evidence>
<evidence type="ECO:0000256" key="2">
    <source>
        <dbReference type="SAM" id="Phobius"/>
    </source>
</evidence>
<proteinExistence type="predicted"/>
<sequence>MSLLDRTRSSVPSSPRTPAPRDWRQLSIAVGYGAVGAVTLALVLVAPVMVAWAADPHSTTSWTDALSFAGDGWALAHRGHVSVAAHTLTLAPLVLTALAVLFARMAAKAMLTHLSERSGAWWEGPAAYLGGYAVTGLVITALSHGGPASPSLLTVLPGALVVGFAGTLWALLRSDEPVADQAKTFVDEHVSLSTRRALRPAVRGVLAYLGIGLVIVLVLALTHASRIGDLQGQLHPGLLGGVVLWAGQLAALPNLVLWAAGWTTGATVQLGAVSVGSGSVHGGILPMVPLLGGVPGAGPLPLVATLAPLLPVLLGCFVGHRALAGLTTYASLRTKAATAAQAAGMTVLIVLLLSWLSTAGVSGGSLSYLGPSLLIVPLLAVELVLGALITTLLLHWKRAVRR</sequence>
<comment type="caution">
    <text evidence="3">The sequence shown here is derived from an EMBL/GenBank/DDBJ whole genome shotgun (WGS) entry which is preliminary data.</text>
</comment>
<dbReference type="Pfam" id="PF19877">
    <property type="entry name" value="DUF6350"/>
    <property type="match status" value="1"/>
</dbReference>
<protein>
    <submittedName>
        <fullName evidence="3">Uncharacterized protein</fullName>
    </submittedName>
</protein>
<feature type="transmembrane region" description="Helical" evidence="2">
    <location>
        <begin position="152"/>
        <end position="172"/>
    </location>
</feature>
<keyword evidence="4" id="KW-1185">Reference proteome</keyword>
<dbReference type="RefSeq" id="WP_123271235.1">
    <property type="nucleotide sequence ID" value="NZ_RJJQ01000008.1"/>
</dbReference>
<accession>A0A3M9M9M3</accession>
<reference evidence="3 4" key="1">
    <citation type="submission" date="2018-11" db="EMBL/GenBank/DDBJ databases">
        <title>Draft genome of Simplicispira Flexivirga sp. BO-16.</title>
        <authorList>
            <person name="Im W.T."/>
        </authorList>
    </citation>
    <scope>NUCLEOTIDE SEQUENCE [LARGE SCALE GENOMIC DNA]</scope>
    <source>
        <strain evidence="3 4">BO-16</strain>
    </source>
</reference>
<dbReference type="EMBL" id="RJJQ01000008">
    <property type="protein sequence ID" value="RNI22196.1"/>
    <property type="molecule type" value="Genomic_DNA"/>
</dbReference>
<feature type="region of interest" description="Disordered" evidence="1">
    <location>
        <begin position="1"/>
        <end position="20"/>
    </location>
</feature>
<feature type="transmembrane region" description="Helical" evidence="2">
    <location>
        <begin position="126"/>
        <end position="146"/>
    </location>
</feature>
<feature type="transmembrane region" description="Helical" evidence="2">
    <location>
        <begin position="270"/>
        <end position="288"/>
    </location>
</feature>
<dbReference type="InterPro" id="IPR045931">
    <property type="entry name" value="DUF6350"/>
</dbReference>
<feature type="transmembrane region" description="Helical" evidence="2">
    <location>
        <begin position="368"/>
        <end position="394"/>
    </location>
</feature>
<name>A0A3M9M9M3_9MICO</name>
<feature type="transmembrane region" description="Helical" evidence="2">
    <location>
        <begin position="83"/>
        <end position="105"/>
    </location>
</feature>
<keyword evidence="2" id="KW-1133">Transmembrane helix</keyword>